<dbReference type="PROSITE" id="PS50088">
    <property type="entry name" value="ANK_REPEAT"/>
    <property type="match status" value="5"/>
</dbReference>
<dbReference type="SUPFAM" id="SSF48403">
    <property type="entry name" value="Ankyrin repeat"/>
    <property type="match status" value="2"/>
</dbReference>
<organism evidence="6 7">
    <name type="scientific">Perkinsus olseni</name>
    <name type="common">Perkinsus atlanticus</name>
    <dbReference type="NCBI Taxonomy" id="32597"/>
    <lineage>
        <taxon>Eukaryota</taxon>
        <taxon>Sar</taxon>
        <taxon>Alveolata</taxon>
        <taxon>Perkinsozoa</taxon>
        <taxon>Perkinsea</taxon>
        <taxon>Perkinsida</taxon>
        <taxon>Perkinsidae</taxon>
        <taxon>Perkinsus</taxon>
    </lineage>
</organism>
<evidence type="ECO:0000256" key="3">
    <source>
        <dbReference type="PROSITE-ProRule" id="PRU00023"/>
    </source>
</evidence>
<dbReference type="OrthoDB" id="422763at2759"/>
<dbReference type="Gene3D" id="1.25.40.20">
    <property type="entry name" value="Ankyrin repeat-containing domain"/>
    <property type="match status" value="4"/>
</dbReference>
<dbReference type="PANTHER" id="PTHR24171">
    <property type="entry name" value="ANKYRIN REPEAT DOMAIN-CONTAINING PROTEIN 39-RELATED"/>
    <property type="match status" value="1"/>
</dbReference>
<dbReference type="InterPro" id="IPR036770">
    <property type="entry name" value="Ankyrin_rpt-contain_sf"/>
</dbReference>
<feature type="repeat" description="ANK" evidence="3">
    <location>
        <begin position="238"/>
        <end position="270"/>
    </location>
</feature>
<feature type="repeat" description="ANK" evidence="3">
    <location>
        <begin position="646"/>
        <end position="680"/>
    </location>
</feature>
<evidence type="ECO:0000313" key="6">
    <source>
        <dbReference type="EMBL" id="KAF4681013.1"/>
    </source>
</evidence>
<dbReference type="PROSITE" id="PS50042">
    <property type="entry name" value="CNMP_BINDING_3"/>
    <property type="match status" value="1"/>
</dbReference>
<feature type="non-terminal residue" evidence="6">
    <location>
        <position position="987"/>
    </location>
</feature>
<dbReference type="InterPro" id="IPR018490">
    <property type="entry name" value="cNMP-bd_dom_sf"/>
</dbReference>
<feature type="repeat" description="ANK" evidence="3">
    <location>
        <begin position="613"/>
        <end position="645"/>
    </location>
</feature>
<keyword evidence="1" id="KW-0677">Repeat</keyword>
<gene>
    <name evidence="6" type="ORF">FOZ60_012727</name>
</gene>
<dbReference type="Proteomes" id="UP000541610">
    <property type="component" value="Unassembled WGS sequence"/>
</dbReference>
<comment type="caution">
    <text evidence="6">The sequence shown here is derived from an EMBL/GenBank/DDBJ whole genome shotgun (WGS) entry which is preliminary data.</text>
</comment>
<dbReference type="InterPro" id="IPR002110">
    <property type="entry name" value="Ankyrin_rpt"/>
</dbReference>
<keyword evidence="2 3" id="KW-0040">ANK repeat</keyword>
<accession>A0A7J6NAV4</accession>
<dbReference type="Pfam" id="PF12796">
    <property type="entry name" value="Ank_2"/>
    <property type="match status" value="4"/>
</dbReference>
<dbReference type="SMART" id="SM00248">
    <property type="entry name" value="ANK"/>
    <property type="match status" value="12"/>
</dbReference>
<feature type="repeat" description="ANK" evidence="3">
    <location>
        <begin position="755"/>
        <end position="788"/>
    </location>
</feature>
<feature type="domain" description="Cyclic nucleotide-binding" evidence="5">
    <location>
        <begin position="61"/>
        <end position="156"/>
    </location>
</feature>
<dbReference type="SUPFAM" id="SSF51206">
    <property type="entry name" value="cAMP-binding domain-like"/>
    <property type="match status" value="1"/>
</dbReference>
<dbReference type="GO" id="GO:0085020">
    <property type="term" value="P:protein K6-linked ubiquitination"/>
    <property type="evidence" value="ECO:0007669"/>
    <property type="project" value="TreeGrafter"/>
</dbReference>
<dbReference type="AlphaFoldDB" id="A0A7J6NAV4"/>
<dbReference type="CDD" id="cd00038">
    <property type="entry name" value="CAP_ED"/>
    <property type="match status" value="1"/>
</dbReference>
<evidence type="ECO:0000256" key="4">
    <source>
        <dbReference type="SAM" id="MobiDB-lite"/>
    </source>
</evidence>
<dbReference type="InterPro" id="IPR000595">
    <property type="entry name" value="cNMP-bd_dom"/>
</dbReference>
<feature type="repeat" description="ANK" evidence="3">
    <location>
        <begin position="496"/>
        <end position="528"/>
    </location>
</feature>
<proteinExistence type="predicted"/>
<dbReference type="GO" id="GO:0004842">
    <property type="term" value="F:ubiquitin-protein transferase activity"/>
    <property type="evidence" value="ECO:0007669"/>
    <property type="project" value="TreeGrafter"/>
</dbReference>
<sequence length="987" mass="108332">VRIRRYIEHLLDNQFEFKAKSELMTMLSDSLQNEVQLTLMGKLLKREELVGRICMICKPIFCAPGDVVFYQGDSADGMSRSLSGVSALATSRRSMLSPTSSSAALPCPSAATKLNTIGPQEYVGEHSLFIEENHDSTGVCNSFTELMYLKRDDLREKISAAADALTLYLETKAVICLEKDHLDILYNMIDDDEVSPDAVDHLRTKDTLLVLAVRRNRDDVIEFLLNSDASVNVLSPVDRCTPLHVATRELNVKVASMLLTAGACPLLTDSYGDTPITYSTATLPTGVVRRKSLLVPAGTGAVASLRDDHSPNGHWAKSPVHLPNSAPKIFRRRTSGEVSGIQGLILEGSMEMDDDELLSKAQELRNMFAVALCKHGRLYEEDDNGQTREESEESESPRFLKRATPMVLSQFTEKWMPRRTVSFLLGDESSDDIPRKKDACQSMQELVNSRGVEATYVDPETQESLLLLAVGSSCSVDVVSLLIENSANPNDVSHVGGLTPLMLAVINNDRDMVKCLTTHGAQLCVTDSIGRTPFDLTTDKEMLALLQAMDLHTATRNNDLAACQAAIDAGIDLNWVHPKTGTTALYGAVDKLHEEMVVLLLNGKADPNTAPTTGFSPLYAAANRGVPKLSKILLEYNADPNKKIGNGETPLFAALKKAKARGEMVELLLKAGADVNVYSNQQLSPFRVALEKNCDQKLLNVLLEFGALPDAPNPETGDTILQQVCQKPHDKNALPVLRKLVDNFHCDVNLANPRTGATALHYAAVSRNPTAVIDFLFDRGADPLKTDLEERTPLYGAIDKMKIDNAKLLIDKIRSKYGEAVLEEIVNLPDELNSTCLSVCLAELNLEMSELLVHECHAEVRARCGIGKWSLAELLVDAWTDHIKDRGREDPRALSISPEDERLVALWSSLFGLDDEETLGKIRDVVESQKLKEAKSDTAVEGVHSPSPGSRRSQDATSPPALRRGRSEHKFGCVEVDYYADHGRSGV</sequence>
<dbReference type="PANTHER" id="PTHR24171:SF8">
    <property type="entry name" value="BRCA1-ASSOCIATED RING DOMAIN PROTEIN 1"/>
    <property type="match status" value="1"/>
</dbReference>
<dbReference type="InterPro" id="IPR014710">
    <property type="entry name" value="RmlC-like_jellyroll"/>
</dbReference>
<dbReference type="EMBL" id="JABANP010000552">
    <property type="protein sequence ID" value="KAF4681013.1"/>
    <property type="molecule type" value="Genomic_DNA"/>
</dbReference>
<reference evidence="6 7" key="1">
    <citation type="submission" date="2020-04" db="EMBL/GenBank/DDBJ databases">
        <title>Perkinsus olseni comparative genomics.</title>
        <authorList>
            <person name="Bogema D.R."/>
        </authorList>
    </citation>
    <scope>NUCLEOTIDE SEQUENCE [LARGE SCALE GENOMIC DNA]</scope>
    <source>
        <strain evidence="6">00978-12</strain>
    </source>
</reference>
<dbReference type="PROSITE" id="PS50297">
    <property type="entry name" value="ANK_REP_REGION"/>
    <property type="match status" value="5"/>
</dbReference>
<protein>
    <recommendedName>
        <fullName evidence="5">Cyclic nucleotide-binding domain-containing protein</fullName>
    </recommendedName>
</protein>
<evidence type="ECO:0000259" key="5">
    <source>
        <dbReference type="PROSITE" id="PS50042"/>
    </source>
</evidence>
<evidence type="ECO:0000256" key="1">
    <source>
        <dbReference type="ARBA" id="ARBA00022737"/>
    </source>
</evidence>
<evidence type="ECO:0000256" key="2">
    <source>
        <dbReference type="ARBA" id="ARBA00023043"/>
    </source>
</evidence>
<feature type="compositionally biased region" description="Polar residues" evidence="4">
    <location>
        <begin position="947"/>
        <end position="957"/>
    </location>
</feature>
<name>A0A7J6NAV4_PEROL</name>
<dbReference type="Gene3D" id="2.60.120.10">
    <property type="entry name" value="Jelly Rolls"/>
    <property type="match status" value="1"/>
</dbReference>
<feature type="region of interest" description="Disordered" evidence="4">
    <location>
        <begin position="933"/>
        <end position="968"/>
    </location>
</feature>
<evidence type="ECO:0000313" key="7">
    <source>
        <dbReference type="Proteomes" id="UP000541610"/>
    </source>
</evidence>